<dbReference type="RefSeq" id="WP_224019239.1">
    <property type="nucleotide sequence ID" value="NZ_CP090128.1"/>
</dbReference>
<keyword evidence="1" id="KW-0812">Transmembrane</keyword>
<feature type="transmembrane region" description="Helical" evidence="1">
    <location>
        <begin position="43"/>
        <end position="64"/>
    </location>
</feature>
<proteinExistence type="predicted"/>
<organism evidence="2">
    <name type="scientific">Klebsiella pneumoniae</name>
    <dbReference type="NCBI Taxonomy" id="573"/>
    <lineage>
        <taxon>Bacteria</taxon>
        <taxon>Pseudomonadati</taxon>
        <taxon>Pseudomonadota</taxon>
        <taxon>Gammaproteobacteria</taxon>
        <taxon>Enterobacterales</taxon>
        <taxon>Enterobacteriaceae</taxon>
        <taxon>Klebsiella/Raoultella group</taxon>
        <taxon>Klebsiella</taxon>
        <taxon>Klebsiella pneumoniae complex</taxon>
    </lineage>
</organism>
<keyword evidence="1" id="KW-0472">Membrane</keyword>
<feature type="transmembrane region" description="Helical" evidence="1">
    <location>
        <begin position="16"/>
        <end position="36"/>
    </location>
</feature>
<dbReference type="EMBL" id="KU987453">
    <property type="protein sequence ID" value="ANC59736.1"/>
    <property type="molecule type" value="Genomic_DNA"/>
</dbReference>
<protein>
    <submittedName>
        <fullName evidence="2">Uncharacterized protein</fullName>
    </submittedName>
</protein>
<accession>A0A161J216</accession>
<name>A0A161J216_KLEPN</name>
<geneLocation type="plasmid" evidence="2">
    <name>F5111</name>
</geneLocation>
<evidence type="ECO:0000256" key="1">
    <source>
        <dbReference type="SAM" id="Phobius"/>
    </source>
</evidence>
<sequence length="78" mass="8798">MACFECSSSAMVINQLVPWITVGIFVASVALFRQLLKRDRRAWTSLVAAVVLMEELTLSLWLLINDVQILSPHFMDGM</sequence>
<evidence type="ECO:0000313" key="2">
    <source>
        <dbReference type="EMBL" id="ANC59736.1"/>
    </source>
</evidence>
<keyword evidence="1" id="KW-1133">Transmembrane helix</keyword>
<keyword evidence="2" id="KW-0614">Plasmid</keyword>
<dbReference type="AlphaFoldDB" id="A0A161J216"/>
<reference evidence="2" key="1">
    <citation type="submission" date="2016-03" db="EMBL/GenBank/DDBJ databases">
        <title>F5111 plasmid from K. peumoniae isloate 05K0261.</title>
        <authorList>
            <person name="Kang H.-Y."/>
            <person name="Kim S."/>
            <person name="Kim J."/>
        </authorList>
    </citation>
    <scope>NUCLEOTIDE SEQUENCE</scope>
    <source>
        <strain evidence="2">05K0261</strain>
        <plasmid evidence="2">F5111</plasmid>
    </source>
</reference>